<dbReference type="PANTHER" id="PTHR11655:SF14">
    <property type="entry name" value="LARGE RIBOSOMAL SUBUNIT PROTEIN UL6M"/>
    <property type="match status" value="1"/>
</dbReference>
<dbReference type="InterPro" id="IPR005484">
    <property type="entry name" value="Ribosomal_uL18_bac/plant/anim"/>
</dbReference>
<evidence type="ECO:0000256" key="3">
    <source>
        <dbReference type="ARBA" id="ARBA00022730"/>
    </source>
</evidence>
<evidence type="ECO:0000256" key="9">
    <source>
        <dbReference type="ARBA" id="ARBA00035349"/>
    </source>
</evidence>
<dbReference type="PANTHER" id="PTHR11655">
    <property type="entry name" value="60S/50S RIBOSOMAL PROTEIN L6/L9"/>
    <property type="match status" value="1"/>
</dbReference>
<evidence type="ECO:0000256" key="6">
    <source>
        <dbReference type="ARBA" id="ARBA00023274"/>
    </source>
</evidence>
<dbReference type="Pfam" id="PF00861">
    <property type="entry name" value="Ribosomal_L18p"/>
    <property type="match status" value="1"/>
</dbReference>
<dbReference type="Gene3D" id="3.30.420.100">
    <property type="match status" value="1"/>
</dbReference>
<evidence type="ECO:0000259" key="11">
    <source>
        <dbReference type="Pfam" id="PF00347"/>
    </source>
</evidence>
<dbReference type="InterPro" id="IPR036789">
    <property type="entry name" value="Ribosomal_uL6-like_a/b-dom_sf"/>
</dbReference>
<sequence length="238" mass="26172">MSRIGKSPISIPSGVDIDYNKEKSIVTIKGTKGTLVQPIDKDIELKIEDGTLTLARPTEQKRHKALHGLYRSLINNMIEGVSNGYKKKLELVGVGYRATVSGQILEMALGFSHPVVMQIPNEIKVSADMPKGVPPFIILESFDKQLLEMPRLSIFRSNKQIYAQLIDDVNGNTIASTSSVEIKETGNKCEVSKLVGKSLAEKASVKGIENVVFDRSGYLYHGRIKSLAEGARENGLKF</sequence>
<dbReference type="GO" id="GO:0002181">
    <property type="term" value="P:cytoplasmic translation"/>
    <property type="evidence" value="ECO:0007669"/>
    <property type="project" value="TreeGrafter"/>
</dbReference>
<dbReference type="SUPFAM" id="SSF53137">
    <property type="entry name" value="Translational machinery components"/>
    <property type="match status" value="1"/>
</dbReference>
<evidence type="ECO:0000256" key="1">
    <source>
        <dbReference type="ARBA" id="ARBA00007116"/>
    </source>
</evidence>
<organism evidence="12">
    <name type="scientific">Cyprideis torosa</name>
    <dbReference type="NCBI Taxonomy" id="163714"/>
    <lineage>
        <taxon>Eukaryota</taxon>
        <taxon>Metazoa</taxon>
        <taxon>Ecdysozoa</taxon>
        <taxon>Arthropoda</taxon>
        <taxon>Crustacea</taxon>
        <taxon>Oligostraca</taxon>
        <taxon>Ostracoda</taxon>
        <taxon>Podocopa</taxon>
        <taxon>Podocopida</taxon>
        <taxon>Cytherocopina</taxon>
        <taxon>Cytheroidea</taxon>
        <taxon>Cytherideidae</taxon>
        <taxon>Cyprideis</taxon>
    </lineage>
</organism>
<dbReference type="InterPro" id="IPR057268">
    <property type="entry name" value="Ribosomal_L18"/>
</dbReference>
<dbReference type="OrthoDB" id="8300027at2759"/>
<evidence type="ECO:0000256" key="5">
    <source>
        <dbReference type="ARBA" id="ARBA00022980"/>
    </source>
</evidence>
<keyword evidence="6 10" id="KW-0687">Ribonucleoprotein</keyword>
<keyword evidence="5 10" id="KW-0689">Ribosomal protein</keyword>
<evidence type="ECO:0000256" key="2">
    <source>
        <dbReference type="ARBA" id="ARBA00009356"/>
    </source>
</evidence>
<dbReference type="CDD" id="cd00432">
    <property type="entry name" value="Ribosomal_L18_L5e"/>
    <property type="match status" value="1"/>
</dbReference>
<dbReference type="InterPro" id="IPR000702">
    <property type="entry name" value="Ribosomal_uL6-like"/>
</dbReference>
<comment type="similarity">
    <text evidence="1">Belongs to the universal ribosomal protein uL18 family.</text>
</comment>
<dbReference type="SUPFAM" id="SSF56053">
    <property type="entry name" value="Ribosomal protein L6"/>
    <property type="match status" value="2"/>
</dbReference>
<dbReference type="FunFam" id="3.90.930.12:FF:000002">
    <property type="entry name" value="50S ribosomal protein L6"/>
    <property type="match status" value="1"/>
</dbReference>
<dbReference type="EMBL" id="OB688584">
    <property type="protein sequence ID" value="CAD7237486.1"/>
    <property type="molecule type" value="Genomic_DNA"/>
</dbReference>
<evidence type="ECO:0000256" key="7">
    <source>
        <dbReference type="ARBA" id="ARBA00035246"/>
    </source>
</evidence>
<dbReference type="InterPro" id="IPR020040">
    <property type="entry name" value="Ribosomal_uL6_a/b-dom"/>
</dbReference>
<dbReference type="PRINTS" id="PR00059">
    <property type="entry name" value="RIBOSOMALL6"/>
</dbReference>
<evidence type="ECO:0000313" key="12">
    <source>
        <dbReference type="EMBL" id="CAD7237486.1"/>
    </source>
</evidence>
<protein>
    <recommendedName>
        <fullName evidence="8">Large ribosomal subunit protein uL18c</fullName>
    </recommendedName>
    <alternativeName>
        <fullName evidence="9">60S ribosomal protein L9</fullName>
    </alternativeName>
    <alternativeName>
        <fullName evidence="7">Large ribosomal subunit protein uL6</fullName>
    </alternativeName>
</protein>
<dbReference type="InterPro" id="IPR004389">
    <property type="entry name" value="Ribosomal_uL18_bac-type"/>
</dbReference>
<reference evidence="12" key="1">
    <citation type="submission" date="2020-11" db="EMBL/GenBank/DDBJ databases">
        <authorList>
            <person name="Tran Van P."/>
        </authorList>
    </citation>
    <scope>NUCLEOTIDE SEQUENCE</scope>
</reference>
<proteinExistence type="inferred from homology"/>
<keyword evidence="3" id="KW-0699">rRNA-binding</keyword>
<evidence type="ECO:0000256" key="4">
    <source>
        <dbReference type="ARBA" id="ARBA00022884"/>
    </source>
</evidence>
<dbReference type="Pfam" id="PF00347">
    <property type="entry name" value="Ribosomal_L6"/>
    <property type="match status" value="2"/>
</dbReference>
<dbReference type="GO" id="GO:0019843">
    <property type="term" value="F:rRNA binding"/>
    <property type="evidence" value="ECO:0007669"/>
    <property type="project" value="UniProtKB-KW"/>
</dbReference>
<dbReference type="GO" id="GO:0022625">
    <property type="term" value="C:cytosolic large ribosomal subunit"/>
    <property type="evidence" value="ECO:0007669"/>
    <property type="project" value="TreeGrafter"/>
</dbReference>
<evidence type="ECO:0000256" key="8">
    <source>
        <dbReference type="ARBA" id="ARBA00035303"/>
    </source>
</evidence>
<evidence type="ECO:0000256" key="10">
    <source>
        <dbReference type="RuleBase" id="RU003869"/>
    </source>
</evidence>
<dbReference type="GO" id="GO:0003735">
    <property type="term" value="F:structural constituent of ribosome"/>
    <property type="evidence" value="ECO:0007669"/>
    <property type="project" value="InterPro"/>
</dbReference>
<keyword evidence="4" id="KW-0694">RNA-binding</keyword>
<name>A0A7R8WY51_9CRUS</name>
<dbReference type="InterPro" id="IPR019906">
    <property type="entry name" value="Ribosomal_uL6_bac-type"/>
</dbReference>
<accession>A0A7R8WY51</accession>
<comment type="similarity">
    <text evidence="2 10">Belongs to the universal ribosomal protein uL6 family.</text>
</comment>
<feature type="domain" description="Large ribosomal subunit protein uL6 alpha-beta" evidence="11">
    <location>
        <begin position="92"/>
        <end position="146"/>
    </location>
</feature>
<dbReference type="FunFam" id="3.30.420.100:FF:000001">
    <property type="entry name" value="50S ribosomal protein L18"/>
    <property type="match status" value="1"/>
</dbReference>
<dbReference type="Gene3D" id="3.90.930.12">
    <property type="entry name" value="Ribosomal protein L6, alpha-beta domain"/>
    <property type="match status" value="2"/>
</dbReference>
<feature type="domain" description="Large ribosomal subunit protein uL6 alpha-beta" evidence="11">
    <location>
        <begin position="11"/>
        <end position="84"/>
    </location>
</feature>
<gene>
    <name evidence="12" type="ORF">CTOB1V02_LOCUS15301</name>
</gene>
<dbReference type="AlphaFoldDB" id="A0A7R8WY51"/>
<dbReference type="NCBIfam" id="TIGR00060">
    <property type="entry name" value="L18_bact"/>
    <property type="match status" value="1"/>
</dbReference>
<dbReference type="HAMAP" id="MF_01337_B">
    <property type="entry name" value="Ribosomal_uL18_B"/>
    <property type="match status" value="1"/>
</dbReference>